<reference evidence="2 3" key="1">
    <citation type="submission" date="2021-04" db="EMBL/GenBank/DDBJ databases">
        <title>Nocardia tengchongensis.</title>
        <authorList>
            <person name="Zhuang k."/>
            <person name="Ran Y."/>
            <person name="Li W."/>
        </authorList>
    </citation>
    <scope>NUCLEOTIDE SEQUENCE [LARGE SCALE GENOMIC DNA]</scope>
    <source>
        <strain evidence="2 3">CFH S0057</strain>
    </source>
</reference>
<dbReference type="EMBL" id="CP074371">
    <property type="protein sequence ID" value="QVI20705.1"/>
    <property type="molecule type" value="Genomic_DNA"/>
</dbReference>
<keyword evidence="1" id="KW-1133">Transmembrane helix</keyword>
<sequence>MRPNRRSLKIAHSIGIVVGLALLLIGIIRLFLPLECAGHRMEAGQVCHDTNKGRAVVRTFDEQRSLRNSTDGFLIVGGAVVAAGSALLLRRTA</sequence>
<feature type="transmembrane region" description="Helical" evidence="1">
    <location>
        <begin position="12"/>
        <end position="32"/>
    </location>
</feature>
<protein>
    <submittedName>
        <fullName evidence="2">Uncharacterized protein</fullName>
    </submittedName>
</protein>
<keyword evidence="1" id="KW-0472">Membrane</keyword>
<organism evidence="2 3">
    <name type="scientific">Nocardia tengchongensis</name>
    <dbReference type="NCBI Taxonomy" id="2055889"/>
    <lineage>
        <taxon>Bacteria</taxon>
        <taxon>Bacillati</taxon>
        <taxon>Actinomycetota</taxon>
        <taxon>Actinomycetes</taxon>
        <taxon>Mycobacteriales</taxon>
        <taxon>Nocardiaceae</taxon>
        <taxon>Nocardia</taxon>
    </lineage>
</organism>
<dbReference type="RefSeq" id="WP_213556813.1">
    <property type="nucleotide sequence ID" value="NZ_JBHXAJ010000014.1"/>
</dbReference>
<feature type="transmembrane region" description="Helical" evidence="1">
    <location>
        <begin position="72"/>
        <end position="89"/>
    </location>
</feature>
<proteinExistence type="predicted"/>
<dbReference type="Proteomes" id="UP000683310">
    <property type="component" value="Chromosome"/>
</dbReference>
<evidence type="ECO:0000313" key="2">
    <source>
        <dbReference type="EMBL" id="QVI20705.1"/>
    </source>
</evidence>
<keyword evidence="1" id="KW-0812">Transmembrane</keyword>
<evidence type="ECO:0000313" key="3">
    <source>
        <dbReference type="Proteomes" id="UP000683310"/>
    </source>
</evidence>
<name>A0ABX8CLA9_9NOCA</name>
<keyword evidence="3" id="KW-1185">Reference proteome</keyword>
<gene>
    <name evidence="2" type="ORF">KHQ06_32085</name>
</gene>
<evidence type="ECO:0000256" key="1">
    <source>
        <dbReference type="SAM" id="Phobius"/>
    </source>
</evidence>
<accession>A0ABX8CLA9</accession>